<dbReference type="NCBIfam" id="NF007836">
    <property type="entry name" value="PRK10548.1"/>
    <property type="match status" value="1"/>
</dbReference>
<gene>
    <name evidence="8 11" type="primary">fliT</name>
    <name evidence="10" type="ORF">AB868_03557</name>
    <name evidence="11" type="ORF">RF091_24680</name>
</gene>
<dbReference type="RefSeq" id="WP_004934765.1">
    <property type="nucleotide sequence ID" value="NZ_ABEXNO020000002.1"/>
</dbReference>
<comment type="subcellular location">
    <subcellularLocation>
        <location evidence="1 8">Cytoplasm</location>
        <location evidence="1 8">Cytosol</location>
    </subcellularLocation>
</comment>
<evidence type="ECO:0000256" key="2">
    <source>
        <dbReference type="ARBA" id="ARBA00022490"/>
    </source>
</evidence>
<comment type="caution">
    <text evidence="10">The sequence shown here is derived from an EMBL/GenBank/DDBJ whole genome shotgun (WGS) entry which is preliminary data.</text>
</comment>
<keyword evidence="10" id="KW-0282">Flagellum</keyword>
<dbReference type="GeneID" id="301146527"/>
<dbReference type="EMBL" id="LFJS01000012">
    <property type="protein sequence ID" value="KMU52801.1"/>
    <property type="molecule type" value="Genomic_DNA"/>
</dbReference>
<dbReference type="AlphaFoldDB" id="A0A0M5M540"/>
<evidence type="ECO:0000256" key="5">
    <source>
        <dbReference type="ARBA" id="ARBA00023163"/>
    </source>
</evidence>
<sequence>MERQQQLLAAYQQIYSLSSQMIALAQTGRWEELVELEFAYVTAVEKTAAFTGQAGPSMALQEMLRNKLQQILDNETELKRLLQQRMDELKMLIEQSTRQNVVNNTYGQFHDRALLLGEPQVR</sequence>
<evidence type="ECO:0000313" key="10">
    <source>
        <dbReference type="EMBL" id="KMU52801.1"/>
    </source>
</evidence>
<keyword evidence="4 8" id="KW-0805">Transcription regulation</keyword>
<dbReference type="Proteomes" id="UP001234811">
    <property type="component" value="Unassembled WGS sequence"/>
</dbReference>
<dbReference type="GO" id="GO:0005829">
    <property type="term" value="C:cytosol"/>
    <property type="evidence" value="ECO:0007669"/>
    <property type="project" value="UniProtKB-SubCell"/>
</dbReference>
<evidence type="ECO:0000256" key="6">
    <source>
        <dbReference type="ARBA" id="ARBA00023186"/>
    </source>
</evidence>
<keyword evidence="10" id="KW-0966">Cell projection</keyword>
<keyword evidence="2 8" id="KW-0963">Cytoplasm</keyword>
<accession>A0A0M5M540</accession>
<accession>A0A656VL72</accession>
<feature type="region of interest" description="Required for homodimerization" evidence="8">
    <location>
        <begin position="1"/>
        <end position="50"/>
    </location>
</feature>
<organism evidence="10 12">
    <name type="scientific">Serratia marcescens</name>
    <dbReference type="NCBI Taxonomy" id="615"/>
    <lineage>
        <taxon>Bacteria</taxon>
        <taxon>Pseudomonadati</taxon>
        <taxon>Pseudomonadota</taxon>
        <taxon>Gammaproteobacteria</taxon>
        <taxon>Enterobacterales</taxon>
        <taxon>Yersiniaceae</taxon>
        <taxon>Serratia</taxon>
    </lineage>
</organism>
<reference evidence="11 13" key="2">
    <citation type="submission" date="2023-07" db="EMBL/GenBank/DDBJ databases">
        <title>Pathogens genome sequencing project 196.</title>
        <authorList>
            <person name="Cao X."/>
        </authorList>
    </citation>
    <scope>NUCLEOTIDE SEQUENCE [LARGE SCALE GENOMIC DNA]</scope>
    <source>
        <strain evidence="11 13">SM41</strain>
    </source>
</reference>
<proteinExistence type="inferred from homology"/>
<comment type="subunit">
    <text evidence="8">Homodimer. Interacts with FliD and FlhC.</text>
</comment>
<keyword evidence="6 8" id="KW-0143">Chaperone</keyword>
<comment type="similarity">
    <text evidence="8">Belongs to the FliT family.</text>
</comment>
<dbReference type="GO" id="GO:1902209">
    <property type="term" value="P:negative regulation of bacterial-type flagellum assembly"/>
    <property type="evidence" value="ECO:0007669"/>
    <property type="project" value="UniProtKB-UniRule"/>
</dbReference>
<feature type="coiled-coil region" evidence="9">
    <location>
        <begin position="64"/>
        <end position="99"/>
    </location>
</feature>
<dbReference type="GO" id="GO:0044781">
    <property type="term" value="P:bacterial-type flagellum organization"/>
    <property type="evidence" value="ECO:0007669"/>
    <property type="project" value="UniProtKB-KW"/>
</dbReference>
<evidence type="ECO:0000256" key="9">
    <source>
        <dbReference type="SAM" id="Coils"/>
    </source>
</evidence>
<evidence type="ECO:0000256" key="3">
    <source>
        <dbReference type="ARBA" id="ARBA00022795"/>
    </source>
</evidence>
<dbReference type="GeneID" id="93697435"/>
<evidence type="ECO:0000313" key="11">
    <source>
        <dbReference type="EMBL" id="MDQ9558687.1"/>
    </source>
</evidence>
<evidence type="ECO:0000313" key="12">
    <source>
        <dbReference type="Proteomes" id="UP000037482"/>
    </source>
</evidence>
<evidence type="ECO:0000256" key="7">
    <source>
        <dbReference type="ARBA" id="ARBA00093797"/>
    </source>
</evidence>
<dbReference type="InterPro" id="IPR008622">
    <property type="entry name" value="FliT"/>
</dbReference>
<keyword evidence="8" id="KW-0678">Repressor</keyword>
<evidence type="ECO:0000256" key="8">
    <source>
        <dbReference type="HAMAP-Rule" id="MF_01180"/>
    </source>
</evidence>
<dbReference type="Pfam" id="PF05400">
    <property type="entry name" value="FliT"/>
    <property type="match status" value="1"/>
</dbReference>
<evidence type="ECO:0000256" key="1">
    <source>
        <dbReference type="ARBA" id="ARBA00004514"/>
    </source>
</evidence>
<keyword evidence="9" id="KW-0175">Coiled coil</keyword>
<evidence type="ECO:0000256" key="4">
    <source>
        <dbReference type="ARBA" id="ARBA00023015"/>
    </source>
</evidence>
<dbReference type="Gene3D" id="1.20.58.380">
    <property type="entry name" value="Flagellar protein flit"/>
    <property type="match status" value="1"/>
</dbReference>
<name>A0A0M5M540_SERMA</name>
<dbReference type="HAMAP" id="MF_01180">
    <property type="entry name" value="FliT"/>
    <property type="match status" value="1"/>
</dbReference>
<keyword evidence="3 8" id="KW-1005">Bacterial flagellum biogenesis</keyword>
<evidence type="ECO:0000313" key="13">
    <source>
        <dbReference type="Proteomes" id="UP001234811"/>
    </source>
</evidence>
<keyword evidence="10" id="KW-0969">Cilium</keyword>
<comment type="function">
    <text evidence="8">Dual-function protein that regulates the transcription of class 2 flagellar operons and that also acts as an export chaperone for the filament-capping protein FliD. As a transcriptional regulator, acts as an anti-FlhDC factor; it directly binds FlhC, thus inhibiting the binding of the FlhC/FlhD complex to class 2 promoters, resulting in decreased expression of class 2 flagellar operons. As a chaperone, effects FliD transition to the membrane by preventing its premature polymerization, and by directing it to the export apparatus.</text>
</comment>
<dbReference type="Proteomes" id="UP000037482">
    <property type="component" value="Unassembled WGS sequence"/>
</dbReference>
<dbReference type="GO" id="GO:0006457">
    <property type="term" value="P:protein folding"/>
    <property type="evidence" value="ECO:0007669"/>
    <property type="project" value="UniProtKB-UniRule"/>
</dbReference>
<reference evidence="10 12" key="1">
    <citation type="submission" date="2015-06" db="EMBL/GenBank/DDBJ databases">
        <title>Draft Genome of Serratia marcescens Strain AH0650_Sm1.</title>
        <authorList>
            <person name="Wan Y."/>
            <person name="Gorrie C."/>
            <person name="Holt K."/>
        </authorList>
    </citation>
    <scope>NUCLEOTIDE SEQUENCE [LARGE SCALE GENOMIC DNA]</scope>
    <source>
        <strain evidence="10 12">AH0650_Sm1</strain>
    </source>
</reference>
<protein>
    <recommendedName>
        <fullName evidence="7 8">Flagellar protein FliT</fullName>
    </recommendedName>
</protein>
<dbReference type="EMBL" id="JAVIPQ010000417">
    <property type="protein sequence ID" value="MDQ9558687.1"/>
    <property type="molecule type" value="Genomic_DNA"/>
</dbReference>
<feature type="region of interest" description="FliD binding" evidence="8">
    <location>
        <begin position="60"/>
        <end position="98"/>
    </location>
</feature>
<keyword evidence="5 8" id="KW-0804">Transcription</keyword>